<evidence type="ECO:0000259" key="7">
    <source>
        <dbReference type="PROSITE" id="PS50835"/>
    </source>
</evidence>
<dbReference type="PROSITE" id="PS50835">
    <property type="entry name" value="IG_LIKE"/>
    <property type="match status" value="1"/>
</dbReference>
<accession>A0ABD0J474</accession>
<evidence type="ECO:0000256" key="3">
    <source>
        <dbReference type="ARBA" id="ARBA00023157"/>
    </source>
</evidence>
<evidence type="ECO:0000256" key="5">
    <source>
        <dbReference type="ARBA" id="ARBA00023319"/>
    </source>
</evidence>
<keyword evidence="6" id="KW-0812">Transmembrane</keyword>
<evidence type="ECO:0000256" key="4">
    <source>
        <dbReference type="ARBA" id="ARBA00023180"/>
    </source>
</evidence>
<comment type="caution">
    <text evidence="8">The sequence shown here is derived from an EMBL/GenBank/DDBJ whole genome shotgun (WGS) entry which is preliminary data.</text>
</comment>
<reference evidence="8 9" key="1">
    <citation type="journal article" date="2023" name="Sci. Data">
        <title>Genome assembly of the Korean intertidal mud-creeper Batillaria attramentaria.</title>
        <authorList>
            <person name="Patra A.K."/>
            <person name="Ho P.T."/>
            <person name="Jun S."/>
            <person name="Lee S.J."/>
            <person name="Kim Y."/>
            <person name="Won Y.J."/>
        </authorList>
    </citation>
    <scope>NUCLEOTIDE SEQUENCE [LARGE SCALE GENOMIC DNA]</scope>
    <source>
        <strain evidence="8">Wonlab-2016</strain>
    </source>
</reference>
<dbReference type="Proteomes" id="UP001519460">
    <property type="component" value="Unassembled WGS sequence"/>
</dbReference>
<dbReference type="PANTHER" id="PTHR11640">
    <property type="entry name" value="NEPHRIN"/>
    <property type="match status" value="1"/>
</dbReference>
<evidence type="ECO:0000256" key="2">
    <source>
        <dbReference type="ARBA" id="ARBA00023136"/>
    </source>
</evidence>
<dbReference type="Gene3D" id="2.60.40.10">
    <property type="entry name" value="Immunoglobulins"/>
    <property type="match status" value="1"/>
</dbReference>
<sequence length="786" mass="85183">MEPSFCGTADRRILPVLIFWYCLHFCCCYGLILRQCEQGWVQVPETSQSGTDVLTCTGVPTSERVHWQFKSATGSRIVPFGTCPPLPGTCTSSLKTFTVSRPATNVSHLTLSGNVSRTLAGATLYCYSGSTTANRVECQVDIVYPAEGVTCVVQLNFPTTFPWTASGHCDIAKIYSSQNNYNCSWLESNGTSAQAIASTYIEWSTSLLSTDTVVYSAFCTMEEKPIPARNANYTYSVTVSPGLGSVSATFNGSSIVRAPSPPRHDCATDYLPELSRLDCTCGTDDIGVPSASIQWMNSSTARLVVDRVTREQAGNYLCYLRWDTLILNATYNLKVAYGPDPHSASISAPDIFDTDGSRELTVNCTSGTVIPSPTFVWRGACVGQGHTCTFRPNPPDDVAVSCTVQNVQNNGTSDTTAKTIRFNYPPTTLPTITGYGGQPLFASQSFSLTCTVVGGVPPVTSVKLDCGGEEQNANGQNITLDFILGPQHHGQTCVCSAVWKQGELYTLTSEVAMTVYYAPIITAVTVNGAEGQVEDVRGELVQRKGGEVGDTDTAILTYRLPARCESSALYSCVAENSLGKSTLTNVTLVVLCSPRLNSENSAPDLPSVSFKGVPKNMTFDTWTSPVPVSFSFVFLGQDVKVIRSSQPARVNMFEIYCSKTGFSRATCVMTLTEATEEDEGYYAVIMRNTVGEGNFTFRVRVNERTGPYATLDVNDINVASAYDALSHYEVISDNPADEDDEKATNPVLDVDATICSLLSITVCVRAIIFDHILMCKSYNYEPEMCK</sequence>
<dbReference type="GO" id="GO:0016020">
    <property type="term" value="C:membrane"/>
    <property type="evidence" value="ECO:0007669"/>
    <property type="project" value="UniProtKB-SubCell"/>
</dbReference>
<evidence type="ECO:0000313" key="8">
    <source>
        <dbReference type="EMBL" id="KAK7458002.1"/>
    </source>
</evidence>
<name>A0ABD0J474_9CAEN</name>
<evidence type="ECO:0000313" key="9">
    <source>
        <dbReference type="Proteomes" id="UP001519460"/>
    </source>
</evidence>
<dbReference type="SUPFAM" id="SSF48726">
    <property type="entry name" value="Immunoglobulin"/>
    <property type="match status" value="3"/>
</dbReference>
<protein>
    <recommendedName>
        <fullName evidence="7">Ig-like domain-containing protein</fullName>
    </recommendedName>
</protein>
<dbReference type="InterPro" id="IPR051275">
    <property type="entry name" value="Cell_adhesion_signaling"/>
</dbReference>
<organism evidence="8 9">
    <name type="scientific">Batillaria attramentaria</name>
    <dbReference type="NCBI Taxonomy" id="370345"/>
    <lineage>
        <taxon>Eukaryota</taxon>
        <taxon>Metazoa</taxon>
        <taxon>Spiralia</taxon>
        <taxon>Lophotrochozoa</taxon>
        <taxon>Mollusca</taxon>
        <taxon>Gastropoda</taxon>
        <taxon>Caenogastropoda</taxon>
        <taxon>Sorbeoconcha</taxon>
        <taxon>Cerithioidea</taxon>
        <taxon>Batillariidae</taxon>
        <taxon>Batillaria</taxon>
    </lineage>
</organism>
<feature type="domain" description="Ig-like" evidence="7">
    <location>
        <begin position="259"/>
        <end position="318"/>
    </location>
</feature>
<proteinExistence type="predicted"/>
<evidence type="ECO:0000256" key="1">
    <source>
        <dbReference type="ARBA" id="ARBA00004479"/>
    </source>
</evidence>
<keyword evidence="5" id="KW-0393">Immunoglobulin domain</keyword>
<evidence type="ECO:0000256" key="6">
    <source>
        <dbReference type="SAM" id="Phobius"/>
    </source>
</evidence>
<dbReference type="InterPro" id="IPR007110">
    <property type="entry name" value="Ig-like_dom"/>
</dbReference>
<feature type="transmembrane region" description="Helical" evidence="6">
    <location>
        <begin position="12"/>
        <end position="32"/>
    </location>
</feature>
<keyword evidence="6" id="KW-1133">Transmembrane helix</keyword>
<comment type="subcellular location">
    <subcellularLocation>
        <location evidence="1">Membrane</location>
        <topology evidence="1">Single-pass type I membrane protein</topology>
    </subcellularLocation>
</comment>
<dbReference type="PANTHER" id="PTHR11640:SF164">
    <property type="entry name" value="MAM DOMAIN-CONTAINING GLYCOSYLPHOSPHATIDYLINOSITOL ANCHOR PROTEIN 1"/>
    <property type="match status" value="1"/>
</dbReference>
<keyword evidence="9" id="KW-1185">Reference proteome</keyword>
<gene>
    <name evidence="8" type="ORF">BaRGS_00039123</name>
</gene>
<keyword evidence="3" id="KW-1015">Disulfide bond</keyword>
<dbReference type="EMBL" id="JACVVK020000665">
    <property type="protein sequence ID" value="KAK7458002.1"/>
    <property type="molecule type" value="Genomic_DNA"/>
</dbReference>
<keyword evidence="4" id="KW-0325">Glycoprotein</keyword>
<dbReference type="InterPro" id="IPR013783">
    <property type="entry name" value="Ig-like_fold"/>
</dbReference>
<keyword evidence="2 6" id="KW-0472">Membrane</keyword>
<dbReference type="InterPro" id="IPR036179">
    <property type="entry name" value="Ig-like_dom_sf"/>
</dbReference>
<dbReference type="AlphaFoldDB" id="A0ABD0J474"/>